<dbReference type="EMBL" id="KE747809">
    <property type="protein sequence ID" value="RMZ67028.1"/>
    <property type="molecule type" value="Genomic_DNA"/>
</dbReference>
<accession>A0A3M7LXR2</accession>
<gene>
    <name evidence="1" type="ORF">GMOD_00002435</name>
</gene>
<reference evidence="1 2" key="1">
    <citation type="journal article" date="2014" name="PLoS ONE">
        <title>De novo Genome Assembly of the Fungal Plant Pathogen Pyrenophora semeniperda.</title>
        <authorList>
            <person name="Soliai M.M."/>
            <person name="Meyer S.E."/>
            <person name="Udall J.A."/>
            <person name="Elzinga D.E."/>
            <person name="Hermansen R.A."/>
            <person name="Bodily P.M."/>
            <person name="Hart A.A."/>
            <person name="Coleman C.E."/>
        </authorList>
    </citation>
    <scope>NUCLEOTIDE SEQUENCE [LARGE SCALE GENOMIC DNA]</scope>
    <source>
        <strain evidence="1 2">CCB06</strain>
        <tissue evidence="1">Mycelium</tissue>
    </source>
</reference>
<evidence type="ECO:0000313" key="2">
    <source>
        <dbReference type="Proteomes" id="UP000265663"/>
    </source>
</evidence>
<name>A0A3M7LXR2_9PLEO</name>
<organism evidence="1 2">
    <name type="scientific">Pyrenophora seminiperda CCB06</name>
    <dbReference type="NCBI Taxonomy" id="1302712"/>
    <lineage>
        <taxon>Eukaryota</taxon>
        <taxon>Fungi</taxon>
        <taxon>Dikarya</taxon>
        <taxon>Ascomycota</taxon>
        <taxon>Pezizomycotina</taxon>
        <taxon>Dothideomycetes</taxon>
        <taxon>Pleosporomycetidae</taxon>
        <taxon>Pleosporales</taxon>
        <taxon>Pleosporineae</taxon>
        <taxon>Pleosporaceae</taxon>
        <taxon>Pyrenophora</taxon>
    </lineage>
</organism>
<protein>
    <submittedName>
        <fullName evidence="1">Pogo transposable</fullName>
    </submittedName>
</protein>
<dbReference type="Proteomes" id="UP000265663">
    <property type="component" value="Unassembled WGS sequence"/>
</dbReference>
<keyword evidence="2" id="KW-1185">Reference proteome</keyword>
<dbReference type="OrthoDB" id="3797698at2759"/>
<dbReference type="AlphaFoldDB" id="A0A3M7LXR2"/>
<proteinExistence type="predicted"/>
<evidence type="ECO:0000313" key="1">
    <source>
        <dbReference type="EMBL" id="RMZ67028.1"/>
    </source>
</evidence>
<sequence length="143" mass="16404">MKPETIMKSFQATGVWPMDAEVVLKRFKTTTSEQDEALKLGQQGDGDSWIQLRIIFDAAVANKAKVEAKRLSRSIHSLQVNNALLYNENSGLQQALNTKKKHKMKRTTLDLRHRDEYYGGAVFWSPRKLREATKQDEAEQLQL</sequence>